<sequence>MVIPLNTWFLPSLAVSFDNDMVTGRLVMTGEDV</sequence>
<evidence type="ECO:0000313" key="1">
    <source>
        <dbReference type="EMBL" id="SHF80917.1"/>
    </source>
</evidence>
<name>A0A1M5ENY6_9BACT</name>
<accession>A0A1M5ENY6</accession>
<dbReference type="AlphaFoldDB" id="A0A1M5ENY6"/>
<gene>
    <name evidence="1" type="ORF">SAMN05443144_113118</name>
</gene>
<dbReference type="STRING" id="1194090.SAMN05443144_113118"/>
<reference evidence="1 2" key="1">
    <citation type="submission" date="2016-11" db="EMBL/GenBank/DDBJ databases">
        <authorList>
            <person name="Jaros S."/>
            <person name="Januszkiewicz K."/>
            <person name="Wedrychowicz H."/>
        </authorList>
    </citation>
    <scope>NUCLEOTIDE SEQUENCE [LARGE SCALE GENOMIC DNA]</scope>
    <source>
        <strain evidence="1 2">DSM 21986</strain>
    </source>
</reference>
<proteinExistence type="predicted"/>
<organism evidence="1 2">
    <name type="scientific">Fodinibius roseus</name>
    <dbReference type="NCBI Taxonomy" id="1194090"/>
    <lineage>
        <taxon>Bacteria</taxon>
        <taxon>Pseudomonadati</taxon>
        <taxon>Balneolota</taxon>
        <taxon>Balneolia</taxon>
        <taxon>Balneolales</taxon>
        <taxon>Balneolaceae</taxon>
        <taxon>Fodinibius</taxon>
    </lineage>
</organism>
<protein>
    <submittedName>
        <fullName evidence="1">Uncharacterized protein</fullName>
    </submittedName>
</protein>
<dbReference type="EMBL" id="FQUS01000013">
    <property type="protein sequence ID" value="SHF80917.1"/>
    <property type="molecule type" value="Genomic_DNA"/>
</dbReference>
<keyword evidence="2" id="KW-1185">Reference proteome</keyword>
<evidence type="ECO:0000313" key="2">
    <source>
        <dbReference type="Proteomes" id="UP000184041"/>
    </source>
</evidence>
<dbReference type="Proteomes" id="UP000184041">
    <property type="component" value="Unassembled WGS sequence"/>
</dbReference>